<evidence type="ECO:0000313" key="2">
    <source>
        <dbReference type="EMBL" id="APJ02686.1"/>
    </source>
</evidence>
<evidence type="ECO:0008006" key="4">
    <source>
        <dbReference type="Google" id="ProtNLM"/>
    </source>
</evidence>
<accession>A0A1L4CXL9</accession>
<dbReference type="Proteomes" id="UP000184731">
    <property type="component" value="Chromosome"/>
</dbReference>
<keyword evidence="1" id="KW-0175">Coiled coil</keyword>
<dbReference type="OrthoDB" id="5295182at2"/>
<dbReference type="SUPFAM" id="SSF48452">
    <property type="entry name" value="TPR-like"/>
    <property type="match status" value="1"/>
</dbReference>
<dbReference type="EMBL" id="CP017834">
    <property type="protein sequence ID" value="APJ02686.1"/>
    <property type="molecule type" value="Genomic_DNA"/>
</dbReference>
<protein>
    <recommendedName>
        <fullName evidence="4">Outer membrane lipoprotein BamD-like domain-containing protein</fullName>
    </recommendedName>
</protein>
<organism evidence="2 3">
    <name type="scientific">Silvanigrella aquatica</name>
    <dbReference type="NCBI Taxonomy" id="1915309"/>
    <lineage>
        <taxon>Bacteria</taxon>
        <taxon>Pseudomonadati</taxon>
        <taxon>Bdellovibrionota</taxon>
        <taxon>Oligoflexia</taxon>
        <taxon>Silvanigrellales</taxon>
        <taxon>Silvanigrellaceae</taxon>
        <taxon>Silvanigrella</taxon>
    </lineage>
</organism>
<proteinExistence type="predicted"/>
<dbReference type="RefSeq" id="WP_148696393.1">
    <property type="nucleotide sequence ID" value="NZ_CP017834.1"/>
</dbReference>
<dbReference type="InterPro" id="IPR019734">
    <property type="entry name" value="TPR_rpt"/>
</dbReference>
<dbReference type="KEGG" id="saqi:AXG55_01565"/>
<dbReference type="Gene3D" id="1.25.40.10">
    <property type="entry name" value="Tetratricopeptide repeat domain"/>
    <property type="match status" value="1"/>
</dbReference>
<sequence length="303" mass="33553">MRDINTNLTEFNLTNNYNKLLKKSNLKVFLTLTASSLIFQGCMTSSRQDQLQTSLSQLQGQIVQLQEQINKRDQQITNTTQTALSSQNEVESLQTQLQLTQGTVDELKAKIKRIEENAGGNASEQNVISLNNKSDSLTQIQRQIARIEIAATSKIGLNKKGKLPPKLTSLAEINKSLKNSFEQGNFKQTIELSSSVLHSADATDDMMQIAVAYRGESKFKLKDYKGAAIDLSNYIELYPNSSKYALSLLLAGDSYVYLKNNEIAKSYYQECAKSYPNLAEGKAAAGRLSKINTQSTSSQAQAQ</sequence>
<keyword evidence="3" id="KW-1185">Reference proteome</keyword>
<feature type="coiled-coil region" evidence="1">
    <location>
        <begin position="48"/>
        <end position="117"/>
    </location>
</feature>
<dbReference type="AlphaFoldDB" id="A0A1L4CXL9"/>
<evidence type="ECO:0000313" key="3">
    <source>
        <dbReference type="Proteomes" id="UP000184731"/>
    </source>
</evidence>
<gene>
    <name evidence="2" type="ORF">AXG55_01565</name>
</gene>
<reference evidence="2 3" key="1">
    <citation type="submission" date="2016-10" db="EMBL/GenBank/DDBJ databases">
        <title>Silvanigrella aquatica sp. nov., isolated from a freshwater lake located in the Black Forest, Germany, description of Silvanigrellaceae fam. nov., Silvanigrellales ord. nov., reclassification of the order Bdellovibrionales in the class Oligoflexia, reclassification of the families Bacteriovoracaceae and Halobacteriovoraceae in the new order Bacteriovoracales ord. nov., and reclassification of the family Pseudobacteriovoracaceae in the order Oligoflexiales.</title>
        <authorList>
            <person name="Hahn M.W."/>
            <person name="Schmidt J."/>
            <person name="Koll U."/>
            <person name="Rohde M."/>
            <person name="Verbag S."/>
            <person name="Pitt A."/>
            <person name="Nakai R."/>
            <person name="Naganuma T."/>
            <person name="Lang E."/>
        </authorList>
    </citation>
    <scope>NUCLEOTIDE SEQUENCE [LARGE SCALE GENOMIC DNA]</scope>
    <source>
        <strain evidence="2 3">MWH-Nonnen-W8red</strain>
    </source>
</reference>
<evidence type="ECO:0000256" key="1">
    <source>
        <dbReference type="SAM" id="Coils"/>
    </source>
</evidence>
<dbReference type="InterPro" id="IPR011990">
    <property type="entry name" value="TPR-like_helical_dom_sf"/>
</dbReference>
<name>A0A1L4CXL9_9BACT</name>
<dbReference type="STRING" id="1915309.AXG55_01565"/>
<dbReference type="Pfam" id="PF13174">
    <property type="entry name" value="TPR_6"/>
    <property type="match status" value="2"/>
</dbReference>